<feature type="domain" description="Response regulatory" evidence="4">
    <location>
        <begin position="18"/>
        <end position="132"/>
    </location>
</feature>
<dbReference type="InterPro" id="IPR011006">
    <property type="entry name" value="CheY-like_superfamily"/>
</dbReference>
<dbReference type="SUPFAM" id="SSF52172">
    <property type="entry name" value="CheY-like"/>
    <property type="match status" value="1"/>
</dbReference>
<accession>A0A2U3Q4K5</accession>
<dbReference type="KEGG" id="bvz:BRAD3257_5286"/>
<sequence length="240" mass="26191">MRRTPYNDTGLSGGTLMRLLIVEDNVELSRLVAGGLAAAGYESDIVGSAAEAREAVSSVSYAAMILDLGLPDGDGLSVLRELRLKMEPLPVLVLTARGGVQDRVSGLRSGADDYLVKPFAMEELVARLEAILRRPGQLLGRSLSLANLVYDTESRQIFVDDQPRIISARETSVLEILLRRQGRVVPKKNVEDHIFGLEGEVASNAVEVYVSRLRKQLAEHGAKVVIHTIRGVGYLMTEEK</sequence>
<dbReference type="GO" id="GO:0000976">
    <property type="term" value="F:transcription cis-regulatory region binding"/>
    <property type="evidence" value="ECO:0007669"/>
    <property type="project" value="TreeGrafter"/>
</dbReference>
<dbReference type="Pfam" id="PF00486">
    <property type="entry name" value="Trans_reg_C"/>
    <property type="match status" value="1"/>
</dbReference>
<dbReference type="InterPro" id="IPR001867">
    <property type="entry name" value="OmpR/PhoB-type_DNA-bd"/>
</dbReference>
<dbReference type="PROSITE" id="PS51755">
    <property type="entry name" value="OMPR_PHOB"/>
    <property type="match status" value="1"/>
</dbReference>
<dbReference type="Gene3D" id="3.40.50.2300">
    <property type="match status" value="1"/>
</dbReference>
<feature type="modified residue" description="4-aspartylphosphate" evidence="2">
    <location>
        <position position="67"/>
    </location>
</feature>
<reference evidence="6 7" key="1">
    <citation type="submission" date="2018-03" db="EMBL/GenBank/DDBJ databases">
        <authorList>
            <person name="Gully D."/>
        </authorList>
    </citation>
    <scope>NUCLEOTIDE SEQUENCE [LARGE SCALE GENOMIC DNA]</scope>
    <source>
        <strain evidence="6">ORS3257</strain>
    </source>
</reference>
<dbReference type="GO" id="GO:0006355">
    <property type="term" value="P:regulation of DNA-templated transcription"/>
    <property type="evidence" value="ECO:0007669"/>
    <property type="project" value="InterPro"/>
</dbReference>
<dbReference type="PANTHER" id="PTHR48111:SF36">
    <property type="entry name" value="TRANSCRIPTIONAL REGULATORY PROTEIN CUTR"/>
    <property type="match status" value="1"/>
</dbReference>
<dbReference type="InterPro" id="IPR001789">
    <property type="entry name" value="Sig_transdc_resp-reg_receiver"/>
</dbReference>
<dbReference type="Gene3D" id="6.10.250.690">
    <property type="match status" value="1"/>
</dbReference>
<evidence type="ECO:0000259" key="4">
    <source>
        <dbReference type="PROSITE" id="PS50110"/>
    </source>
</evidence>
<dbReference type="GO" id="GO:0005829">
    <property type="term" value="C:cytosol"/>
    <property type="evidence" value="ECO:0007669"/>
    <property type="project" value="TreeGrafter"/>
</dbReference>
<dbReference type="Proteomes" id="UP000246085">
    <property type="component" value="Chromosome BRAD3257"/>
</dbReference>
<evidence type="ECO:0000256" key="2">
    <source>
        <dbReference type="PROSITE-ProRule" id="PRU00169"/>
    </source>
</evidence>
<dbReference type="GO" id="GO:0032993">
    <property type="term" value="C:protein-DNA complex"/>
    <property type="evidence" value="ECO:0007669"/>
    <property type="project" value="TreeGrafter"/>
</dbReference>
<dbReference type="PROSITE" id="PS50110">
    <property type="entry name" value="RESPONSE_REGULATORY"/>
    <property type="match status" value="1"/>
</dbReference>
<dbReference type="AlphaFoldDB" id="A0A2U3Q4K5"/>
<keyword evidence="1 3" id="KW-0238">DNA-binding</keyword>
<dbReference type="InterPro" id="IPR036388">
    <property type="entry name" value="WH-like_DNA-bd_sf"/>
</dbReference>
<evidence type="ECO:0000313" key="7">
    <source>
        <dbReference type="Proteomes" id="UP000246085"/>
    </source>
</evidence>
<dbReference type="Gene3D" id="1.10.10.10">
    <property type="entry name" value="Winged helix-like DNA-binding domain superfamily/Winged helix DNA-binding domain"/>
    <property type="match status" value="1"/>
</dbReference>
<dbReference type="PANTHER" id="PTHR48111">
    <property type="entry name" value="REGULATOR OF RPOS"/>
    <property type="match status" value="1"/>
</dbReference>
<evidence type="ECO:0000313" key="6">
    <source>
        <dbReference type="EMBL" id="SPP96239.1"/>
    </source>
</evidence>
<dbReference type="EMBL" id="LS398110">
    <property type="protein sequence ID" value="SPP96239.1"/>
    <property type="molecule type" value="Genomic_DNA"/>
</dbReference>
<dbReference type="CDD" id="cd00383">
    <property type="entry name" value="trans_reg_C"/>
    <property type="match status" value="1"/>
</dbReference>
<evidence type="ECO:0000256" key="1">
    <source>
        <dbReference type="ARBA" id="ARBA00023125"/>
    </source>
</evidence>
<evidence type="ECO:0000256" key="3">
    <source>
        <dbReference type="PROSITE-ProRule" id="PRU01091"/>
    </source>
</evidence>
<dbReference type="SMART" id="SM00862">
    <property type="entry name" value="Trans_reg_C"/>
    <property type="match status" value="1"/>
</dbReference>
<dbReference type="GO" id="GO:0000156">
    <property type="term" value="F:phosphorelay response regulator activity"/>
    <property type="evidence" value="ECO:0007669"/>
    <property type="project" value="TreeGrafter"/>
</dbReference>
<organism evidence="6 7">
    <name type="scientific">Bradyrhizobium vignae</name>
    <dbReference type="NCBI Taxonomy" id="1549949"/>
    <lineage>
        <taxon>Bacteria</taxon>
        <taxon>Pseudomonadati</taxon>
        <taxon>Pseudomonadota</taxon>
        <taxon>Alphaproteobacteria</taxon>
        <taxon>Hyphomicrobiales</taxon>
        <taxon>Nitrobacteraceae</taxon>
        <taxon>Bradyrhizobium</taxon>
    </lineage>
</organism>
<keyword evidence="2" id="KW-0597">Phosphoprotein</keyword>
<gene>
    <name evidence="6" type="ORF">BRAD3257_5286</name>
</gene>
<feature type="domain" description="OmpR/PhoB-type" evidence="5">
    <location>
        <begin position="140"/>
        <end position="238"/>
    </location>
</feature>
<name>A0A2U3Q4K5_9BRAD</name>
<feature type="DNA-binding region" description="OmpR/PhoB-type" evidence="3">
    <location>
        <begin position="140"/>
        <end position="238"/>
    </location>
</feature>
<protein>
    <submittedName>
        <fullName evidence="6">Putative transcriptional regulatory protein y4xI</fullName>
    </submittedName>
</protein>
<dbReference type="CDD" id="cd17624">
    <property type="entry name" value="REC_OmpR_PmrA-like"/>
    <property type="match status" value="1"/>
</dbReference>
<dbReference type="SMART" id="SM00448">
    <property type="entry name" value="REC"/>
    <property type="match status" value="1"/>
</dbReference>
<proteinExistence type="predicted"/>
<evidence type="ECO:0000259" key="5">
    <source>
        <dbReference type="PROSITE" id="PS51755"/>
    </source>
</evidence>
<dbReference type="Pfam" id="PF00072">
    <property type="entry name" value="Response_reg"/>
    <property type="match status" value="1"/>
</dbReference>
<dbReference type="InterPro" id="IPR039420">
    <property type="entry name" value="WalR-like"/>
</dbReference>